<dbReference type="SMART" id="SM00926">
    <property type="entry name" value="Molybdop_Fe4S4"/>
    <property type="match status" value="1"/>
</dbReference>
<dbReference type="CDD" id="cd02753">
    <property type="entry name" value="MopB_Formate-Dh-H"/>
    <property type="match status" value="1"/>
</dbReference>
<dbReference type="EC" id="1.17.1.9" evidence="15"/>
<dbReference type="CDD" id="cd00207">
    <property type="entry name" value="fer2"/>
    <property type="match status" value="1"/>
</dbReference>
<evidence type="ECO:0000259" key="11">
    <source>
        <dbReference type="PROSITE" id="PS51085"/>
    </source>
</evidence>
<evidence type="ECO:0000256" key="9">
    <source>
        <dbReference type="ARBA" id="ARBA00023014"/>
    </source>
</evidence>
<dbReference type="InterPro" id="IPR017896">
    <property type="entry name" value="4Fe4S_Fe-S-bd"/>
</dbReference>
<feature type="region of interest" description="Disordered" evidence="10">
    <location>
        <begin position="950"/>
        <end position="979"/>
    </location>
</feature>
<keyword evidence="16" id="KW-1185">Reference proteome</keyword>
<dbReference type="InterPro" id="IPR009010">
    <property type="entry name" value="Asp_de-COase-like_dom_sf"/>
</dbReference>
<dbReference type="PROSITE" id="PS00198">
    <property type="entry name" value="4FE4S_FER_1"/>
    <property type="match status" value="2"/>
</dbReference>
<keyword evidence="8" id="KW-0408">Iron</keyword>
<dbReference type="InterPro" id="IPR050123">
    <property type="entry name" value="Prok_molybdopt-oxidoreductase"/>
</dbReference>
<dbReference type="Gene3D" id="3.30.70.20">
    <property type="match status" value="1"/>
</dbReference>
<dbReference type="Gene3D" id="3.40.228.10">
    <property type="entry name" value="Dimethylsulfoxide Reductase, domain 2"/>
    <property type="match status" value="1"/>
</dbReference>
<evidence type="ECO:0000259" key="12">
    <source>
        <dbReference type="PROSITE" id="PS51379"/>
    </source>
</evidence>
<dbReference type="InterPro" id="IPR017900">
    <property type="entry name" value="4Fe4S_Fe_S_CS"/>
</dbReference>
<dbReference type="SUPFAM" id="SSF50692">
    <property type="entry name" value="ADC-like"/>
    <property type="match status" value="1"/>
</dbReference>
<dbReference type="InterPro" id="IPR001041">
    <property type="entry name" value="2Fe-2S_ferredoxin-type"/>
</dbReference>
<comment type="caution">
    <text evidence="15">The sequence shown here is derived from an EMBL/GenBank/DDBJ whole genome shotgun (WGS) entry which is preliminary data.</text>
</comment>
<dbReference type="SUPFAM" id="SSF54862">
    <property type="entry name" value="4Fe-4S ferredoxins"/>
    <property type="match status" value="1"/>
</dbReference>
<dbReference type="Gene3D" id="2.20.25.90">
    <property type="entry name" value="ADC-like domains"/>
    <property type="match status" value="1"/>
</dbReference>
<dbReference type="SUPFAM" id="SSF54292">
    <property type="entry name" value="2Fe-2S ferredoxin-like"/>
    <property type="match status" value="1"/>
</dbReference>
<dbReference type="PANTHER" id="PTHR43105:SF14">
    <property type="entry name" value="FORMATE DEHYDROGENASE H"/>
    <property type="match status" value="1"/>
</dbReference>
<evidence type="ECO:0000256" key="6">
    <source>
        <dbReference type="ARBA" id="ARBA00022737"/>
    </source>
</evidence>
<dbReference type="PROSITE" id="PS51839">
    <property type="entry name" value="4FE4S_HC3"/>
    <property type="match status" value="1"/>
</dbReference>
<organism evidence="15 16">
    <name type="scientific">Paracoccus rhizosphaerae</name>
    <dbReference type="NCBI Taxonomy" id="1133347"/>
    <lineage>
        <taxon>Bacteria</taxon>
        <taxon>Pseudomonadati</taxon>
        <taxon>Pseudomonadota</taxon>
        <taxon>Alphaproteobacteria</taxon>
        <taxon>Rhodobacterales</taxon>
        <taxon>Paracoccaceae</taxon>
        <taxon>Paracoccus</taxon>
    </lineage>
</organism>
<evidence type="ECO:0000259" key="14">
    <source>
        <dbReference type="PROSITE" id="PS51839"/>
    </source>
</evidence>
<evidence type="ECO:0000256" key="7">
    <source>
        <dbReference type="ARBA" id="ARBA00023002"/>
    </source>
</evidence>
<accession>A0ABV6CIS4</accession>
<sequence>MKDFIIPQFAPGAEPFDDRDMGTPARSGAPVSLTIDGFEVTVPEGTSVMRAAFEAGIEVPKLCASDNMEAFGSCRLCVVEIEGRRGTPASCTTPVTEGMVVHTQSSKVRKIRKGVMELYISDHPLDCLTCAANGDCELQDAAGQVGLRDVRYTPGDNHFDPKGIGARSQSEARLREGPGNPQYLPKDDSNPYFTYDPSKCIVCSRCVRACEEVQGTFALTIEGRGFDSRVSAGAGFDDFLSSDCVSCGACVQACPTATLQEKSVAELGTPTRCVITTCAYCGVGCSFKAEMNGDQLVRMVPWRHGKANRGHSCVKGRFAYGYASHKDRILNPMIRDTIDEPWREVSWDEALSFAATRMKAIQQKHGRRSVGVITSSRCTNEETYLVQKLTRAVFGNNNTDTCARVCHSPTGYGLGKTFGTSAGTQDFDSVEHTDVVLIIGANPTDGHPVFASRLKKRLRQGAKLIVVDPRRTDIVRSAHVEAAHHLPLRPGTNVAVVSALAHVIVTEGLMDEAYIREACDWDEFQHYAEFIGDPRHSPEAVEGVTGVPAAELRAAARLFATGGNGAIYYGLGVTEHSQGSTTVMAIANLAMLTGNIGRPGVGVNPLRGQNNVQGACDMGSFPHELPGYRHVKLPDVRAIFEKAWGVEIDPEPGLRIPNMLDAAVEGTFKGLYCQGEDILQSDPDTHHVAAGLKAMECVIVHDLFLNETANYAHVFLPGSSFLEKDGTFTNAERRINRVRKVMQPRNGYEDWEITQMLANAMGAGWRYTHPAQIMEEISSTTPSFTGVSYERLEELGSVQWPCDENAPEGTPIMHVNGFQAGRGRFIITEYVATEERTGPRFPLLLTTGRILSQYNVGAQTRRTENTVWHEEDVLEIHPHDAEVRGVTEGDWVRLASRTGETTLRAVLTDRVSPGVVYTTFHHPATQANVVTTDFSDWATNCPEYKVTAVQVSPSNGPSDWQERYNEQAERSRRILSAAE</sequence>
<keyword evidence="6" id="KW-0677">Repeat</keyword>
<dbReference type="Pfam" id="PF00384">
    <property type="entry name" value="Molybdopterin"/>
    <property type="match status" value="1"/>
</dbReference>
<dbReference type="PANTHER" id="PTHR43105">
    <property type="entry name" value="RESPIRATORY NITRATE REDUCTASE"/>
    <property type="match status" value="1"/>
</dbReference>
<dbReference type="PIRSF" id="PIRSF036643">
    <property type="entry name" value="FDH_alpha"/>
    <property type="match status" value="1"/>
</dbReference>
<dbReference type="Proteomes" id="UP001589795">
    <property type="component" value="Unassembled WGS sequence"/>
</dbReference>
<proteinExistence type="inferred from homology"/>
<dbReference type="InterPro" id="IPR006657">
    <property type="entry name" value="MoPterin_dinucl-bd_dom"/>
</dbReference>
<keyword evidence="7 15" id="KW-0560">Oxidoreductase</keyword>
<dbReference type="Pfam" id="PF13510">
    <property type="entry name" value="Fer2_4"/>
    <property type="match status" value="1"/>
</dbReference>
<feature type="domain" description="4Fe-4S His(Cys)3-ligated-type" evidence="14">
    <location>
        <begin position="107"/>
        <end position="146"/>
    </location>
</feature>
<dbReference type="PROSITE" id="PS51669">
    <property type="entry name" value="4FE4S_MOW_BIS_MGD"/>
    <property type="match status" value="1"/>
</dbReference>
<feature type="domain" description="4Fe-4S ferredoxin-type" evidence="12">
    <location>
        <begin position="191"/>
        <end position="222"/>
    </location>
</feature>
<evidence type="ECO:0000256" key="4">
    <source>
        <dbReference type="ARBA" id="ARBA00022714"/>
    </source>
</evidence>
<feature type="domain" description="2Fe-2S ferredoxin-type" evidence="11">
    <location>
        <begin position="29"/>
        <end position="107"/>
    </location>
</feature>
<gene>
    <name evidence="15" type="primary">fdhF</name>
    <name evidence="15" type="ORF">ACFFIZ_10045</name>
</gene>
<evidence type="ECO:0000313" key="16">
    <source>
        <dbReference type="Proteomes" id="UP001589795"/>
    </source>
</evidence>
<dbReference type="Pfam" id="PF12838">
    <property type="entry name" value="Fer4_7"/>
    <property type="match status" value="1"/>
</dbReference>
<dbReference type="InterPro" id="IPR006963">
    <property type="entry name" value="Mopterin_OxRdtase_4Fe-4S_dom"/>
</dbReference>
<keyword evidence="3" id="KW-0004">4Fe-4S</keyword>
<keyword evidence="5" id="KW-0479">Metal-binding</keyword>
<feature type="domain" description="4Fe-4S ferredoxin-type" evidence="12">
    <location>
        <begin position="235"/>
        <end position="264"/>
    </location>
</feature>
<evidence type="ECO:0000256" key="1">
    <source>
        <dbReference type="ARBA" id="ARBA00005404"/>
    </source>
</evidence>
<dbReference type="PROSITE" id="PS51085">
    <property type="entry name" value="2FE2S_FER_2"/>
    <property type="match status" value="1"/>
</dbReference>
<comment type="similarity">
    <text evidence="1">Belongs to the complex I 75 kDa subunit family.</text>
</comment>
<dbReference type="InterPro" id="IPR019574">
    <property type="entry name" value="NADH_UbQ_OxRdtase_Gsu_4Fe4S-bd"/>
</dbReference>
<dbReference type="Pfam" id="PF10588">
    <property type="entry name" value="NADH-G_4Fe-4S_3"/>
    <property type="match status" value="1"/>
</dbReference>
<evidence type="ECO:0000256" key="2">
    <source>
        <dbReference type="ARBA" id="ARBA00007023"/>
    </source>
</evidence>
<evidence type="ECO:0000313" key="15">
    <source>
        <dbReference type="EMBL" id="MFC0200650.1"/>
    </source>
</evidence>
<evidence type="ECO:0000256" key="5">
    <source>
        <dbReference type="ARBA" id="ARBA00022723"/>
    </source>
</evidence>
<dbReference type="CDD" id="cd00508">
    <property type="entry name" value="MopB_CT_Fdh-Nap-like"/>
    <property type="match status" value="1"/>
</dbReference>
<comment type="similarity">
    <text evidence="2">In the C-terminal section; belongs to the prokaryotic molybdopterin-containing oxidoreductase family.</text>
</comment>
<dbReference type="SMART" id="SM00929">
    <property type="entry name" value="NADH-G_4Fe-4S_3"/>
    <property type="match status" value="1"/>
</dbReference>
<dbReference type="PROSITE" id="PS51379">
    <property type="entry name" value="4FE4S_FER_2"/>
    <property type="match status" value="2"/>
</dbReference>
<evidence type="ECO:0000256" key="8">
    <source>
        <dbReference type="ARBA" id="ARBA00023004"/>
    </source>
</evidence>
<protein>
    <submittedName>
        <fullName evidence="15">Formate dehydrogenase subunit alpha</fullName>
        <ecNumber evidence="15">1.17.1.9</ecNumber>
    </submittedName>
</protein>
<dbReference type="InterPro" id="IPR041924">
    <property type="entry name" value="Formate_Dh-H_N"/>
</dbReference>
<dbReference type="Gene3D" id="3.40.50.740">
    <property type="match status" value="1"/>
</dbReference>
<dbReference type="SUPFAM" id="SSF53706">
    <property type="entry name" value="Formate dehydrogenase/DMSO reductase, domains 1-3"/>
    <property type="match status" value="1"/>
</dbReference>
<evidence type="ECO:0000256" key="10">
    <source>
        <dbReference type="SAM" id="MobiDB-lite"/>
    </source>
</evidence>
<dbReference type="EMBL" id="JBHLWQ010000088">
    <property type="protein sequence ID" value="MFC0200650.1"/>
    <property type="molecule type" value="Genomic_DNA"/>
</dbReference>
<dbReference type="InterPro" id="IPR006656">
    <property type="entry name" value="Mopterin_OxRdtase"/>
</dbReference>
<dbReference type="GO" id="GO:0008863">
    <property type="term" value="F:formate dehydrogenase (NAD+) activity"/>
    <property type="evidence" value="ECO:0007669"/>
    <property type="project" value="UniProtKB-EC"/>
</dbReference>
<dbReference type="InterPro" id="IPR006478">
    <property type="entry name" value="Formate_DH_asu"/>
</dbReference>
<dbReference type="RefSeq" id="WP_265505773.1">
    <property type="nucleotide sequence ID" value="NZ_JAOTBE010000004.1"/>
</dbReference>
<keyword evidence="9" id="KW-0411">Iron-sulfur</keyword>
<dbReference type="Gene3D" id="2.40.40.20">
    <property type="match status" value="1"/>
</dbReference>
<evidence type="ECO:0000256" key="3">
    <source>
        <dbReference type="ARBA" id="ARBA00022485"/>
    </source>
</evidence>
<dbReference type="InterPro" id="IPR036010">
    <property type="entry name" value="2Fe-2S_ferredoxin-like_sf"/>
</dbReference>
<dbReference type="NCBIfam" id="TIGR01591">
    <property type="entry name" value="Fdh-alpha"/>
    <property type="match status" value="1"/>
</dbReference>
<dbReference type="Pfam" id="PF04879">
    <property type="entry name" value="Molybdop_Fe4S4"/>
    <property type="match status" value="1"/>
</dbReference>
<dbReference type="Gene3D" id="3.10.20.740">
    <property type="match status" value="1"/>
</dbReference>
<dbReference type="Pfam" id="PF01568">
    <property type="entry name" value="Molydop_binding"/>
    <property type="match status" value="1"/>
</dbReference>
<feature type="region of interest" description="Disordered" evidence="10">
    <location>
        <begin position="158"/>
        <end position="188"/>
    </location>
</feature>
<reference evidence="15 16" key="1">
    <citation type="submission" date="2024-09" db="EMBL/GenBank/DDBJ databases">
        <authorList>
            <person name="Sun Q."/>
            <person name="Mori K."/>
        </authorList>
    </citation>
    <scope>NUCLEOTIDE SEQUENCE [LARGE SCALE GENOMIC DNA]</scope>
    <source>
        <strain evidence="15 16">CCM 7904</strain>
    </source>
</reference>
<feature type="compositionally biased region" description="Basic and acidic residues" evidence="10">
    <location>
        <begin position="960"/>
        <end position="972"/>
    </location>
</feature>
<feature type="domain" description="4Fe-4S Mo/W bis-MGD-type" evidence="13">
    <location>
        <begin position="271"/>
        <end position="327"/>
    </location>
</feature>
<evidence type="ECO:0000259" key="13">
    <source>
        <dbReference type="PROSITE" id="PS51669"/>
    </source>
</evidence>
<keyword evidence="4" id="KW-0001">2Fe-2S</keyword>
<name>A0ABV6CIS4_9RHOB</name>